<protein>
    <submittedName>
        <fullName evidence="2">Uncharacterized protein LOC117312170 isoform X1</fullName>
    </submittedName>
</protein>
<name>A0A6J3RCX0_TURTR</name>
<organism evidence="1 2">
    <name type="scientific">Tursiops truncatus</name>
    <name type="common">Atlantic bottle-nosed dolphin</name>
    <name type="synonym">Delphinus truncatus</name>
    <dbReference type="NCBI Taxonomy" id="9739"/>
    <lineage>
        <taxon>Eukaryota</taxon>
        <taxon>Metazoa</taxon>
        <taxon>Chordata</taxon>
        <taxon>Craniata</taxon>
        <taxon>Vertebrata</taxon>
        <taxon>Euteleostomi</taxon>
        <taxon>Mammalia</taxon>
        <taxon>Eutheria</taxon>
        <taxon>Laurasiatheria</taxon>
        <taxon>Artiodactyla</taxon>
        <taxon>Whippomorpha</taxon>
        <taxon>Cetacea</taxon>
        <taxon>Odontoceti</taxon>
        <taxon>Delphinidae</taxon>
        <taxon>Tursiops</taxon>
    </lineage>
</organism>
<sequence length="171" mass="19518">MEQLRRTSCSLVPSSYFLELFRANQLSPASMKPAQLLLFPLLLQSPVSQTSSTPLIVNGVLGESVTLTLKFPVEEKITSITWLHDGKSIVFTEPNEMLNQFPKASAENLQFKNYFSKISFDCSTVFYKWNHKRPVHSKMFKSLSKHPDKEHISCYTQISVSWQRKTSQQGA</sequence>
<evidence type="ECO:0000313" key="2">
    <source>
        <dbReference type="RefSeq" id="XP_033711738.1"/>
    </source>
</evidence>
<dbReference type="InParanoid" id="A0A6J3RCX0"/>
<accession>A0A6J3RCX0</accession>
<gene>
    <name evidence="2" type="primary">LOC117312170</name>
</gene>
<dbReference type="RefSeq" id="XP_033711738.1">
    <property type="nucleotide sequence ID" value="XM_033855847.1"/>
</dbReference>
<dbReference type="OrthoDB" id="8963224at2759"/>
<evidence type="ECO:0000313" key="1">
    <source>
        <dbReference type="Proteomes" id="UP000245320"/>
    </source>
</evidence>
<dbReference type="InterPro" id="IPR013783">
    <property type="entry name" value="Ig-like_fold"/>
</dbReference>
<dbReference type="GeneID" id="117312170"/>
<dbReference type="AlphaFoldDB" id="A0A6J3RCX0"/>
<reference evidence="2" key="1">
    <citation type="submission" date="2025-08" db="UniProtKB">
        <authorList>
            <consortium name="RefSeq"/>
        </authorList>
    </citation>
    <scope>IDENTIFICATION</scope>
    <source>
        <tissue evidence="2">Spleen</tissue>
    </source>
</reference>
<dbReference type="Proteomes" id="UP000245320">
    <property type="component" value="Chromosome 1"/>
</dbReference>
<keyword evidence="1" id="KW-1185">Reference proteome</keyword>
<proteinExistence type="predicted"/>
<dbReference type="Gene3D" id="2.60.40.10">
    <property type="entry name" value="Immunoglobulins"/>
    <property type="match status" value="1"/>
</dbReference>